<dbReference type="Gene3D" id="1.10.10.10">
    <property type="entry name" value="Winged helix-like DNA-binding domain superfamily/Winged helix DNA-binding domain"/>
    <property type="match status" value="1"/>
</dbReference>
<reference evidence="2 3" key="1">
    <citation type="submission" date="2021-01" db="EMBL/GenBank/DDBJ databases">
        <title>Whole genome shotgun sequence of Actinoplanes humidus NBRC 14915.</title>
        <authorList>
            <person name="Komaki H."/>
            <person name="Tamura T."/>
        </authorList>
    </citation>
    <scope>NUCLEOTIDE SEQUENCE [LARGE SCALE GENOMIC DNA]</scope>
    <source>
        <strain evidence="2 3">NBRC 14915</strain>
    </source>
</reference>
<organism evidence="2 3">
    <name type="scientific">Winogradskya humida</name>
    <dbReference type="NCBI Taxonomy" id="113566"/>
    <lineage>
        <taxon>Bacteria</taxon>
        <taxon>Bacillati</taxon>
        <taxon>Actinomycetota</taxon>
        <taxon>Actinomycetes</taxon>
        <taxon>Micromonosporales</taxon>
        <taxon>Micromonosporaceae</taxon>
        <taxon>Winogradskya</taxon>
    </lineage>
</organism>
<gene>
    <name evidence="2" type="ORF">Ahu01nite_059320</name>
</gene>
<evidence type="ECO:0000313" key="3">
    <source>
        <dbReference type="Proteomes" id="UP000603200"/>
    </source>
</evidence>
<sequence length="150" mass="15629">MGMDQGSARTPATSLSFRLGVLGAMAEARWAGRIAGHGVKPKHVALLSSLRLGAADSQLELAATLRVAPSLVVLLADQLETLGAVSRERDPGDRRRQRLVLTAVGERLLDDCVGAADALDEELVTALSATERAALTRILGKLAGAEGLPV</sequence>
<dbReference type="SUPFAM" id="SSF46785">
    <property type="entry name" value="Winged helix' DNA-binding domain"/>
    <property type="match status" value="1"/>
</dbReference>
<dbReference type="InterPro" id="IPR039422">
    <property type="entry name" value="MarR/SlyA-like"/>
</dbReference>
<feature type="domain" description="HTH marR-type" evidence="1">
    <location>
        <begin position="12"/>
        <end position="144"/>
    </location>
</feature>
<name>A0ABQ3ZW78_9ACTN</name>
<dbReference type="InterPro" id="IPR036388">
    <property type="entry name" value="WH-like_DNA-bd_sf"/>
</dbReference>
<keyword evidence="3" id="KW-1185">Reference proteome</keyword>
<dbReference type="SMART" id="SM00347">
    <property type="entry name" value="HTH_MARR"/>
    <property type="match status" value="1"/>
</dbReference>
<protein>
    <submittedName>
        <fullName evidence="2">MarR family transcriptional regulator</fullName>
    </submittedName>
</protein>
<dbReference type="PANTHER" id="PTHR33164">
    <property type="entry name" value="TRANSCRIPTIONAL REGULATOR, MARR FAMILY"/>
    <property type="match status" value="1"/>
</dbReference>
<dbReference type="Proteomes" id="UP000603200">
    <property type="component" value="Unassembled WGS sequence"/>
</dbReference>
<comment type="caution">
    <text evidence="2">The sequence shown here is derived from an EMBL/GenBank/DDBJ whole genome shotgun (WGS) entry which is preliminary data.</text>
</comment>
<dbReference type="Pfam" id="PF01047">
    <property type="entry name" value="MarR"/>
    <property type="match status" value="1"/>
</dbReference>
<evidence type="ECO:0000259" key="1">
    <source>
        <dbReference type="PROSITE" id="PS50995"/>
    </source>
</evidence>
<evidence type="ECO:0000313" key="2">
    <source>
        <dbReference type="EMBL" id="GIE22830.1"/>
    </source>
</evidence>
<dbReference type="PROSITE" id="PS50995">
    <property type="entry name" value="HTH_MARR_2"/>
    <property type="match status" value="1"/>
</dbReference>
<dbReference type="EMBL" id="BOMN01000086">
    <property type="protein sequence ID" value="GIE22830.1"/>
    <property type="molecule type" value="Genomic_DNA"/>
</dbReference>
<proteinExistence type="predicted"/>
<dbReference type="InterPro" id="IPR000835">
    <property type="entry name" value="HTH_MarR-typ"/>
</dbReference>
<accession>A0ABQ3ZW78</accession>
<dbReference type="InterPro" id="IPR036390">
    <property type="entry name" value="WH_DNA-bd_sf"/>
</dbReference>
<dbReference type="PANTHER" id="PTHR33164:SF43">
    <property type="entry name" value="HTH-TYPE TRANSCRIPTIONAL REPRESSOR YETL"/>
    <property type="match status" value="1"/>
</dbReference>
<dbReference type="PRINTS" id="PR00598">
    <property type="entry name" value="HTHMARR"/>
</dbReference>